<dbReference type="EMBL" id="OKRC01000001">
    <property type="protein sequence ID" value="SPE18929.1"/>
    <property type="molecule type" value="Genomic_DNA"/>
</dbReference>
<dbReference type="PANTHER" id="PTHR43482:SF1">
    <property type="entry name" value="PROTEIN AST1-RELATED"/>
    <property type="match status" value="1"/>
</dbReference>
<dbReference type="SUPFAM" id="SSF51735">
    <property type="entry name" value="NAD(P)-binding Rossmann-fold domains"/>
    <property type="match status" value="1"/>
</dbReference>
<sequence>MKAAQITKYSKDLNVTVKEIATPKPQANEVLIKVSYAAVNPLDLMNIHGSVKLIQDYSMPLTLGNEVVGEITAIGSNVTPFKPGDLVYTRLPLAKIGGFAEYVAVDANAIWYTPTNLSAKEAVAVPLTGLTAYQGLTEELAVEAGKTIFIPGGSGSFGQLAVPVAKSLGLTVIVSGNAAAREHILELGADQYLDYRTTDYWQVLNDVDYVIDTRGAQDIERELSIMKPGGRLLSLVAGPNKHFAITHQLPAWKRLLFGLVGKKWDKLASKAQVNYRFIFVRSDGQQLKKVTELVEKHHITPAIDPHDFDLDHVQDALELVANGKLAGKVVIRLTD</sequence>
<dbReference type="Gene3D" id="3.90.180.10">
    <property type="entry name" value="Medium-chain alcohol dehydrogenases, catalytic domain"/>
    <property type="match status" value="1"/>
</dbReference>
<dbReference type="Gene3D" id="3.40.50.720">
    <property type="entry name" value="NAD(P)-binding Rossmann-like Domain"/>
    <property type="match status" value="1"/>
</dbReference>
<accession>A0AAE8J3M7</accession>
<dbReference type="InterPro" id="IPR052585">
    <property type="entry name" value="Lipid_raft_assoc_Zn_ADH"/>
</dbReference>
<reference evidence="2 3" key="1">
    <citation type="submission" date="2018-02" db="EMBL/GenBank/DDBJ databases">
        <authorList>
            <person name="Rodrigo-Torres L."/>
            <person name="Arahal R. D."/>
            <person name="Lucena T."/>
        </authorList>
    </citation>
    <scope>NUCLEOTIDE SEQUENCE [LARGE SCALE GENOMIC DNA]</scope>
    <source>
        <strain evidence="2 3">CECT 9267</strain>
    </source>
</reference>
<dbReference type="CDD" id="cd05289">
    <property type="entry name" value="MDR_like_2"/>
    <property type="match status" value="1"/>
</dbReference>
<dbReference type="Pfam" id="PF13602">
    <property type="entry name" value="ADH_zinc_N_2"/>
    <property type="match status" value="1"/>
</dbReference>
<feature type="domain" description="Enoyl reductase (ER)" evidence="1">
    <location>
        <begin position="12"/>
        <end position="331"/>
    </location>
</feature>
<dbReference type="RefSeq" id="WP_025015781.1">
    <property type="nucleotide sequence ID" value="NZ_BJLN01000001.1"/>
</dbReference>
<evidence type="ECO:0000259" key="1">
    <source>
        <dbReference type="SMART" id="SM00829"/>
    </source>
</evidence>
<protein>
    <submittedName>
        <fullName evidence="2">Zinc-type alcohol dehydrogenase-like protein</fullName>
    </submittedName>
</protein>
<dbReference type="InterPro" id="IPR011032">
    <property type="entry name" value="GroES-like_sf"/>
</dbReference>
<dbReference type="PANTHER" id="PTHR43482">
    <property type="entry name" value="PROTEIN AST1-RELATED"/>
    <property type="match status" value="1"/>
</dbReference>
<dbReference type="InterPro" id="IPR020843">
    <property type="entry name" value="ER"/>
</dbReference>
<name>A0AAE8J3M7_LATSK</name>
<dbReference type="Pfam" id="PF08240">
    <property type="entry name" value="ADH_N"/>
    <property type="match status" value="1"/>
</dbReference>
<dbReference type="InterPro" id="IPR036291">
    <property type="entry name" value="NAD(P)-bd_dom_sf"/>
</dbReference>
<dbReference type="Proteomes" id="UP000239650">
    <property type="component" value="Unassembled WGS sequence"/>
</dbReference>
<dbReference type="SMART" id="SM00829">
    <property type="entry name" value="PKS_ER"/>
    <property type="match status" value="1"/>
</dbReference>
<evidence type="ECO:0000313" key="2">
    <source>
        <dbReference type="EMBL" id="SPE18929.1"/>
    </source>
</evidence>
<proteinExistence type="predicted"/>
<dbReference type="InterPro" id="IPR013154">
    <property type="entry name" value="ADH-like_N"/>
</dbReference>
<dbReference type="AlphaFoldDB" id="A0AAE8J3M7"/>
<gene>
    <name evidence="2" type="ORF">LAS9267_00416</name>
</gene>
<dbReference type="GO" id="GO:0016491">
    <property type="term" value="F:oxidoreductase activity"/>
    <property type="evidence" value="ECO:0007669"/>
    <property type="project" value="InterPro"/>
</dbReference>
<evidence type="ECO:0000313" key="3">
    <source>
        <dbReference type="Proteomes" id="UP000239650"/>
    </source>
</evidence>
<dbReference type="SUPFAM" id="SSF50129">
    <property type="entry name" value="GroES-like"/>
    <property type="match status" value="1"/>
</dbReference>
<organism evidence="2 3">
    <name type="scientific">Latilactobacillus sakei</name>
    <name type="common">Lactobacillus sakei</name>
    <dbReference type="NCBI Taxonomy" id="1599"/>
    <lineage>
        <taxon>Bacteria</taxon>
        <taxon>Bacillati</taxon>
        <taxon>Bacillota</taxon>
        <taxon>Bacilli</taxon>
        <taxon>Lactobacillales</taxon>
        <taxon>Lactobacillaceae</taxon>
        <taxon>Latilactobacillus</taxon>
    </lineage>
</organism>
<comment type="caution">
    <text evidence="2">The sequence shown here is derived from an EMBL/GenBank/DDBJ whole genome shotgun (WGS) entry which is preliminary data.</text>
</comment>